<evidence type="ECO:0000313" key="2">
    <source>
        <dbReference type="Proteomes" id="UP000521017"/>
    </source>
</evidence>
<comment type="caution">
    <text evidence="1">The sequence shown here is derived from an EMBL/GenBank/DDBJ whole genome shotgun (WGS) entry which is preliminary data.</text>
</comment>
<reference evidence="1 2" key="1">
    <citation type="submission" date="2020-08" db="EMBL/GenBank/DDBJ databases">
        <title>Genomic Encyclopedia of Type Strains, Phase IV (KMG-V): Genome sequencing to study the core and pangenomes of soil and plant-associated prokaryotes.</title>
        <authorList>
            <person name="Whitman W."/>
        </authorList>
    </citation>
    <scope>NUCLEOTIDE SEQUENCE [LARGE SCALE GENOMIC DNA]</scope>
    <source>
        <strain evidence="1 2">M2T3</strain>
    </source>
</reference>
<dbReference type="Proteomes" id="UP000521017">
    <property type="component" value="Unassembled WGS sequence"/>
</dbReference>
<organism evidence="1 2">
    <name type="scientific">Pedobacter cryoconitis</name>
    <dbReference type="NCBI Taxonomy" id="188932"/>
    <lineage>
        <taxon>Bacteria</taxon>
        <taxon>Pseudomonadati</taxon>
        <taxon>Bacteroidota</taxon>
        <taxon>Sphingobacteriia</taxon>
        <taxon>Sphingobacteriales</taxon>
        <taxon>Sphingobacteriaceae</taxon>
        <taxon>Pedobacter</taxon>
    </lineage>
</organism>
<evidence type="ECO:0000313" key="1">
    <source>
        <dbReference type="EMBL" id="MBB6498860.1"/>
    </source>
</evidence>
<dbReference type="AlphaFoldDB" id="A0A7X0MIS3"/>
<dbReference type="EMBL" id="JACHCC010000002">
    <property type="protein sequence ID" value="MBB6498860.1"/>
    <property type="molecule type" value="Genomic_DNA"/>
</dbReference>
<name>A0A7X0MIS3_9SPHI</name>
<sequence>MIDIIKNLEKVGPWNDMRIELGTMLGLEGPVSSAVLARARVEDRFASHLFMSSFDHDLLRLFLNDEKNNAYELYEIPEKFSNVQLATKASKALLDWGKSGFEKVTKEKYETRFSACEKCEFLKDAPSQFAYKVKLKRESDQRVCGACGCGVSRKAWLVTETCPVSDPSNPGFNLWNEPSKQQLSTAG</sequence>
<accession>A0A7X0MIS3</accession>
<proteinExistence type="predicted"/>
<dbReference type="RefSeq" id="WP_184623352.1">
    <property type="nucleotide sequence ID" value="NZ_JACHCC010000002.1"/>
</dbReference>
<protein>
    <submittedName>
        <fullName evidence="1">Uncharacterized protein</fullName>
    </submittedName>
</protein>
<gene>
    <name evidence="1" type="ORF">HDF25_000997</name>
</gene>